<organism evidence="1 2">
    <name type="scientific">Nonomuraea muscovyensis</name>
    <dbReference type="NCBI Taxonomy" id="1124761"/>
    <lineage>
        <taxon>Bacteria</taxon>
        <taxon>Bacillati</taxon>
        <taxon>Actinomycetota</taxon>
        <taxon>Actinomycetes</taxon>
        <taxon>Streptosporangiales</taxon>
        <taxon>Streptosporangiaceae</taxon>
        <taxon>Nonomuraea</taxon>
    </lineage>
</organism>
<dbReference type="AlphaFoldDB" id="A0A7X0EVS9"/>
<evidence type="ECO:0000313" key="2">
    <source>
        <dbReference type="Proteomes" id="UP000583800"/>
    </source>
</evidence>
<dbReference type="EMBL" id="JACHJB010000001">
    <property type="protein sequence ID" value="MBB6346217.1"/>
    <property type="molecule type" value="Genomic_DNA"/>
</dbReference>
<accession>A0A7X0EVS9</accession>
<sequence>MCNTTEGSGQWVESITASLTYNSRFYGHFQVYGTGFSWNSHTQSWGHPATWKRTIRRALPTGTLVCVAAWEHVNGRFVQRGNACNKIK</sequence>
<dbReference type="Proteomes" id="UP000583800">
    <property type="component" value="Unassembled WGS sequence"/>
</dbReference>
<comment type="caution">
    <text evidence="1">The sequence shown here is derived from an EMBL/GenBank/DDBJ whole genome shotgun (WGS) entry which is preliminary data.</text>
</comment>
<protein>
    <submittedName>
        <fullName evidence="1">Uncharacterized protein</fullName>
    </submittedName>
</protein>
<gene>
    <name evidence="1" type="ORF">FHU36_002726</name>
</gene>
<proteinExistence type="predicted"/>
<evidence type="ECO:0000313" key="1">
    <source>
        <dbReference type="EMBL" id="MBB6346217.1"/>
    </source>
</evidence>
<reference evidence="1 2" key="1">
    <citation type="submission" date="2020-08" db="EMBL/GenBank/DDBJ databases">
        <title>Sequencing the genomes of 1000 actinobacteria strains.</title>
        <authorList>
            <person name="Klenk H.-P."/>
        </authorList>
    </citation>
    <scope>NUCLEOTIDE SEQUENCE [LARGE SCALE GENOMIC DNA]</scope>
    <source>
        <strain evidence="1 2">DSM 45913</strain>
    </source>
</reference>
<name>A0A7X0EVS9_9ACTN</name>
<keyword evidence="2" id="KW-1185">Reference proteome</keyword>